<dbReference type="NCBIfam" id="TIGR00050">
    <property type="entry name" value="rRNA_methyl_1"/>
    <property type="match status" value="1"/>
</dbReference>
<keyword evidence="2 5" id="KW-0489">Methyltransferase</keyword>
<comment type="caution">
    <text evidence="7">The sequence shown here is derived from an EMBL/GenBank/DDBJ whole genome shotgun (WGS) entry which is preliminary data.</text>
</comment>
<keyword evidence="5" id="KW-0963">Cytoplasm</keyword>
<comment type="function">
    <text evidence="5">Catalyzes the formation of 2'O-methylated cytidine (Cm32) or 2'O-methylated uridine (Um32) at position 32 in tRNA.</text>
</comment>
<comment type="catalytic activity">
    <reaction evidence="5">
        <text>uridine(32) in tRNA + S-adenosyl-L-methionine = 2'-O-methyluridine(32) in tRNA + S-adenosyl-L-homocysteine + H(+)</text>
        <dbReference type="Rhea" id="RHEA:42936"/>
        <dbReference type="Rhea" id="RHEA-COMP:10107"/>
        <dbReference type="Rhea" id="RHEA-COMP:10290"/>
        <dbReference type="ChEBI" id="CHEBI:15378"/>
        <dbReference type="ChEBI" id="CHEBI:57856"/>
        <dbReference type="ChEBI" id="CHEBI:59789"/>
        <dbReference type="ChEBI" id="CHEBI:65315"/>
        <dbReference type="ChEBI" id="CHEBI:74478"/>
        <dbReference type="EC" id="2.1.1.200"/>
    </reaction>
</comment>
<comment type="subcellular location">
    <subcellularLocation>
        <location evidence="5">Cytoplasm</location>
    </subcellularLocation>
</comment>
<keyword evidence="8" id="KW-1185">Reference proteome</keyword>
<evidence type="ECO:0000256" key="2">
    <source>
        <dbReference type="ARBA" id="ARBA00022603"/>
    </source>
</evidence>
<protein>
    <recommendedName>
        <fullName evidence="5">tRNA (cytidine/uridine-2'-O-)-methyltransferase TrmJ</fullName>
        <ecNumber evidence="5">2.1.1.200</ecNumber>
    </recommendedName>
    <alternativeName>
        <fullName evidence="5">tRNA (cytidine(32)/uridine(32)-2'-O)-methyltransferase</fullName>
    </alternativeName>
    <alternativeName>
        <fullName evidence="5">tRNA Cm32/Um32 methyltransferase</fullName>
    </alternativeName>
</protein>
<proteinExistence type="inferred from homology"/>
<evidence type="ECO:0000256" key="1">
    <source>
        <dbReference type="ARBA" id="ARBA00007228"/>
    </source>
</evidence>
<reference evidence="7 8" key="1">
    <citation type="submission" date="2023-01" db="EMBL/GenBank/DDBJ databases">
        <title>Novel diversity within Roseofilum (Cyanobacteria; Desertifilaceae) from marine benthic mats with descriptions of four novel species.</title>
        <authorList>
            <person name="Wang Y."/>
            <person name="Berthold D.E."/>
            <person name="Hu J."/>
            <person name="Lefler F.W."/>
            <person name="Laughinghouse H.D. IV."/>
        </authorList>
    </citation>
    <scope>NUCLEOTIDE SEQUENCE [LARGE SCALE GENOMIC DNA]</scope>
    <source>
        <strain evidence="7 8">BLCC-M114</strain>
    </source>
</reference>
<dbReference type="EMBL" id="JAQOSO010000104">
    <property type="protein sequence ID" value="MDJ1176416.1"/>
    <property type="molecule type" value="Genomic_DNA"/>
</dbReference>
<gene>
    <name evidence="5" type="primary">trmJ</name>
    <name evidence="7" type="ORF">PMG25_20225</name>
</gene>
<evidence type="ECO:0000256" key="5">
    <source>
        <dbReference type="RuleBase" id="RU362024"/>
    </source>
</evidence>
<feature type="domain" description="tRNA/rRNA methyltransferase SpoU type" evidence="6">
    <location>
        <begin position="10"/>
        <end position="156"/>
    </location>
</feature>
<dbReference type="Proteomes" id="UP001235849">
    <property type="component" value="Unassembled WGS sequence"/>
</dbReference>
<dbReference type="InterPro" id="IPR029028">
    <property type="entry name" value="Alpha/beta_knot_MTases"/>
</dbReference>
<dbReference type="InterPro" id="IPR029026">
    <property type="entry name" value="tRNA_m1G_MTases_N"/>
</dbReference>
<dbReference type="InterPro" id="IPR001537">
    <property type="entry name" value="SpoU_MeTrfase"/>
</dbReference>
<dbReference type="SUPFAM" id="SSF75217">
    <property type="entry name" value="alpha/beta knot"/>
    <property type="match status" value="1"/>
</dbReference>
<dbReference type="Gene3D" id="1.10.8.590">
    <property type="match status" value="1"/>
</dbReference>
<sequence length="253" mass="27864">MNDRSHLSAIKIVLVEPSGPLNVGSIARIMKNMGLSQLVLVNPQCDPHSPEARQMAVHAQEILTGIQVVATLPEALQGCQKVAATLGRTIKLPTALETPNTLLPWLVGGESALVFGREDRGLTNDELNLAQRFVQIPSHPIYPSLNLAQSVGICCYELYQCTLETQTKQIDSRGSDLAPRQVIEAYYDHLEMLLLQIGYLYPHTANRRMEKLKRFYNRAYPTEAEVAMLRGILSQVEWAIANSSPSKGSSGDG</sequence>
<organism evidence="7 8">
    <name type="scientific">Roseofilum capinflatum BLCC-M114</name>
    <dbReference type="NCBI Taxonomy" id="3022440"/>
    <lineage>
        <taxon>Bacteria</taxon>
        <taxon>Bacillati</taxon>
        <taxon>Cyanobacteriota</taxon>
        <taxon>Cyanophyceae</taxon>
        <taxon>Desertifilales</taxon>
        <taxon>Desertifilaceae</taxon>
        <taxon>Roseofilum</taxon>
        <taxon>Roseofilum capinflatum</taxon>
    </lineage>
</organism>
<dbReference type="CDD" id="cd18093">
    <property type="entry name" value="SpoU-like_TrmJ"/>
    <property type="match status" value="1"/>
</dbReference>
<comment type="subunit">
    <text evidence="5">Homodimer.</text>
</comment>
<dbReference type="RefSeq" id="WP_283768699.1">
    <property type="nucleotide sequence ID" value="NZ_JAQOSO010000104.1"/>
</dbReference>
<dbReference type="PANTHER" id="PTHR42786">
    <property type="entry name" value="TRNA/RRNA METHYLTRANSFERASE"/>
    <property type="match status" value="1"/>
</dbReference>
<evidence type="ECO:0000313" key="7">
    <source>
        <dbReference type="EMBL" id="MDJ1176416.1"/>
    </source>
</evidence>
<keyword evidence="5" id="KW-0819">tRNA processing</keyword>
<evidence type="ECO:0000259" key="6">
    <source>
        <dbReference type="Pfam" id="PF00588"/>
    </source>
</evidence>
<keyword evidence="4 5" id="KW-0949">S-adenosyl-L-methionine</keyword>
<dbReference type="EC" id="2.1.1.200" evidence="5"/>
<accession>A0ABT7BB96</accession>
<evidence type="ECO:0000256" key="3">
    <source>
        <dbReference type="ARBA" id="ARBA00022679"/>
    </source>
</evidence>
<evidence type="ECO:0000313" key="8">
    <source>
        <dbReference type="Proteomes" id="UP001235849"/>
    </source>
</evidence>
<dbReference type="GO" id="GO:0032259">
    <property type="term" value="P:methylation"/>
    <property type="evidence" value="ECO:0007669"/>
    <property type="project" value="UniProtKB-KW"/>
</dbReference>
<keyword evidence="3" id="KW-0808">Transferase</keyword>
<name>A0ABT7BB96_9CYAN</name>
<dbReference type="PANTHER" id="PTHR42786:SF2">
    <property type="entry name" value="TRNA (CYTIDINE_URIDINE-2'-O-)-METHYLTRANSFERASE TRMJ"/>
    <property type="match status" value="1"/>
</dbReference>
<comment type="similarity">
    <text evidence="1">Belongs to the class IV-like SAM-binding methyltransferase superfamily. RNA methyltransferase TrmH family.</text>
</comment>
<dbReference type="Gene3D" id="3.40.1280.10">
    <property type="match status" value="1"/>
</dbReference>
<comment type="catalytic activity">
    <reaction evidence="5">
        <text>cytidine(32) in tRNA + S-adenosyl-L-methionine = 2'-O-methylcytidine(32) in tRNA + S-adenosyl-L-homocysteine + H(+)</text>
        <dbReference type="Rhea" id="RHEA:42932"/>
        <dbReference type="Rhea" id="RHEA-COMP:10288"/>
        <dbReference type="Rhea" id="RHEA-COMP:10289"/>
        <dbReference type="ChEBI" id="CHEBI:15378"/>
        <dbReference type="ChEBI" id="CHEBI:57856"/>
        <dbReference type="ChEBI" id="CHEBI:59789"/>
        <dbReference type="ChEBI" id="CHEBI:74495"/>
        <dbReference type="ChEBI" id="CHEBI:82748"/>
        <dbReference type="EC" id="2.1.1.200"/>
    </reaction>
</comment>
<dbReference type="GO" id="GO:0008168">
    <property type="term" value="F:methyltransferase activity"/>
    <property type="evidence" value="ECO:0007669"/>
    <property type="project" value="UniProtKB-KW"/>
</dbReference>
<dbReference type="PIRSF" id="PIRSF004808">
    <property type="entry name" value="LasT"/>
    <property type="match status" value="1"/>
</dbReference>
<dbReference type="InterPro" id="IPR004384">
    <property type="entry name" value="RNA_MeTrfase_TrmJ/LasT"/>
</dbReference>
<evidence type="ECO:0000256" key="4">
    <source>
        <dbReference type="ARBA" id="ARBA00022691"/>
    </source>
</evidence>
<dbReference type="Pfam" id="PF00588">
    <property type="entry name" value="SpoU_methylase"/>
    <property type="match status" value="1"/>
</dbReference>